<dbReference type="InterPro" id="IPR050963">
    <property type="entry name" value="Sirohydro_Cobaltochel/CbiX"/>
</dbReference>
<reference evidence="3 4" key="1">
    <citation type="submission" date="2019-02" db="EMBL/GenBank/DDBJ databases">
        <title>Deep-cultivation of Planctomycetes and their phenomic and genomic characterization uncovers novel biology.</title>
        <authorList>
            <person name="Wiegand S."/>
            <person name="Jogler M."/>
            <person name="Boedeker C."/>
            <person name="Pinto D."/>
            <person name="Vollmers J."/>
            <person name="Rivas-Marin E."/>
            <person name="Kohn T."/>
            <person name="Peeters S.H."/>
            <person name="Heuer A."/>
            <person name="Rast P."/>
            <person name="Oberbeckmann S."/>
            <person name="Bunk B."/>
            <person name="Jeske O."/>
            <person name="Meyerdierks A."/>
            <person name="Storesund J.E."/>
            <person name="Kallscheuer N."/>
            <person name="Luecker S."/>
            <person name="Lage O.M."/>
            <person name="Pohl T."/>
            <person name="Merkel B.J."/>
            <person name="Hornburger P."/>
            <person name="Mueller R.-W."/>
            <person name="Bruemmer F."/>
            <person name="Labrenz M."/>
            <person name="Spormann A.M."/>
            <person name="Op den Camp H."/>
            <person name="Overmann J."/>
            <person name="Amann R."/>
            <person name="Jetten M.S.M."/>
            <person name="Mascher T."/>
            <person name="Medema M.H."/>
            <person name="Devos D.P."/>
            <person name="Kaster A.-K."/>
            <person name="Ovreas L."/>
            <person name="Rohde M."/>
            <person name="Galperin M.Y."/>
            <person name="Jogler C."/>
        </authorList>
    </citation>
    <scope>NUCLEOTIDE SEQUENCE [LARGE SCALE GENOMIC DNA]</scope>
    <source>
        <strain evidence="3 4">K22_7</strain>
    </source>
</reference>
<dbReference type="KEGG" id="rlc:K227x_60760"/>
<evidence type="ECO:0000313" key="3">
    <source>
        <dbReference type="EMBL" id="QDT07648.1"/>
    </source>
</evidence>
<evidence type="ECO:0000256" key="1">
    <source>
        <dbReference type="ARBA" id="ARBA00022723"/>
    </source>
</evidence>
<sequence length="272" mass="29246">MNSPASIDVNVSPGQSTAAGLLLIGHGTRDQTGTDQFFELGRILADRLGSVPVAVSLLEFQEPTIPQAFQELIDRGVQRVHVAPLLLFAAGHAKDDIPAIIRQCIGESPEVTTEQSRPLSRHPSIVELMVERISESLAMTNSPPSRTALIAVGRGSRWPCASTDMRMLTEIVAQRFAFAASATAFYAMASPSLPEVIDQVAGSGQFDSIVIHPHLLFEGRLYQAIMDQVNEAGMKHADVKFIVSNYLGPHANVADAIIDRSGLGATQNPERA</sequence>
<dbReference type="EC" id="4.99.1.3" evidence="3"/>
<dbReference type="GO" id="GO:0016852">
    <property type="term" value="F:sirohydrochlorin cobaltochelatase activity"/>
    <property type="evidence" value="ECO:0007669"/>
    <property type="project" value="UniProtKB-EC"/>
</dbReference>
<protein>
    <submittedName>
        <fullName evidence="3">Sirohydrochlorin cobaltochelatase</fullName>
        <ecNumber evidence="3">4.99.1.3</ecNumber>
    </submittedName>
</protein>
<proteinExistence type="predicted"/>
<accession>A0A517NKI1</accession>
<evidence type="ECO:0000313" key="4">
    <source>
        <dbReference type="Proteomes" id="UP000318538"/>
    </source>
</evidence>
<dbReference type="PANTHER" id="PTHR33542">
    <property type="entry name" value="SIROHYDROCHLORIN FERROCHELATASE, CHLOROPLASTIC"/>
    <property type="match status" value="1"/>
</dbReference>
<dbReference type="Gene3D" id="3.40.50.1400">
    <property type="match status" value="2"/>
</dbReference>
<dbReference type="RefSeq" id="WP_246146345.1">
    <property type="nucleotide sequence ID" value="NZ_CP036525.1"/>
</dbReference>
<dbReference type="AlphaFoldDB" id="A0A517NKI1"/>
<name>A0A517NKI1_9BACT</name>
<keyword evidence="2 3" id="KW-0456">Lyase</keyword>
<evidence type="ECO:0000256" key="2">
    <source>
        <dbReference type="ARBA" id="ARBA00023239"/>
    </source>
</evidence>
<organism evidence="3 4">
    <name type="scientific">Rubripirellula lacrimiformis</name>
    <dbReference type="NCBI Taxonomy" id="1930273"/>
    <lineage>
        <taxon>Bacteria</taxon>
        <taxon>Pseudomonadati</taxon>
        <taxon>Planctomycetota</taxon>
        <taxon>Planctomycetia</taxon>
        <taxon>Pirellulales</taxon>
        <taxon>Pirellulaceae</taxon>
        <taxon>Rubripirellula</taxon>
    </lineage>
</organism>
<dbReference type="Pfam" id="PF01903">
    <property type="entry name" value="CbiX"/>
    <property type="match status" value="2"/>
</dbReference>
<gene>
    <name evidence="3" type="primary">cbiX</name>
    <name evidence="3" type="ORF">K227x_60760</name>
</gene>
<dbReference type="CDD" id="cd03416">
    <property type="entry name" value="CbiX_SirB_N"/>
    <property type="match status" value="1"/>
</dbReference>
<dbReference type="GO" id="GO:0046872">
    <property type="term" value="F:metal ion binding"/>
    <property type="evidence" value="ECO:0007669"/>
    <property type="project" value="UniProtKB-KW"/>
</dbReference>
<dbReference type="InterPro" id="IPR002762">
    <property type="entry name" value="CbiX-like"/>
</dbReference>
<keyword evidence="4" id="KW-1185">Reference proteome</keyword>
<dbReference type="SUPFAM" id="SSF53800">
    <property type="entry name" value="Chelatase"/>
    <property type="match status" value="1"/>
</dbReference>
<dbReference type="Proteomes" id="UP000318538">
    <property type="component" value="Chromosome"/>
</dbReference>
<keyword evidence="1" id="KW-0479">Metal-binding</keyword>
<dbReference type="PANTHER" id="PTHR33542:SF3">
    <property type="entry name" value="SIROHYDROCHLORIN FERROCHELATASE, CHLOROPLASTIC"/>
    <property type="match status" value="1"/>
</dbReference>
<dbReference type="EMBL" id="CP036525">
    <property type="protein sequence ID" value="QDT07648.1"/>
    <property type="molecule type" value="Genomic_DNA"/>
</dbReference>